<keyword evidence="1" id="KW-0808">Transferase</keyword>
<dbReference type="RefSeq" id="WP_118869721.1">
    <property type="nucleotide sequence ID" value="NZ_CP022759.1"/>
</dbReference>
<name>A0AAD0WGR4_RALSL</name>
<dbReference type="AlphaFoldDB" id="A0AAD0WGR4"/>
<protein>
    <submittedName>
        <fullName evidence="1">Histidine kinase</fullName>
    </submittedName>
</protein>
<dbReference type="Gene3D" id="3.30.565.10">
    <property type="entry name" value="Histidine kinase-like ATPase, C-terminal domain"/>
    <property type="match status" value="1"/>
</dbReference>
<sequence>MFLAIISDYNLRTGICELVDNALDLWLASGKRPGLKVDVQLNVERQMIRVSDNAGGVREEDARLLISPGASSIRDSHHVIGTFGVGGKRAGVALGEQVEIRSRFGRGKSIQVDITNDWLTSDDWHLDIYEIPDISPGTTSVDITKVRQGFNVADVDQLRLHLGETYSWFIKQGCEIRLEGQPVEAILFDNWAYPPDYRPRIATFEISPADDKKLTATLRAGLIRDRVPEAENYGIYVYCNNRLIVKELRTRDVGYFISSEAGVPHPDASLCRAIIEFFGPPEVMPWNSSKSDLNHNHPAFTQIRPRLINFVSYFSSLSRRLKHNWDNDVFSYKKGEMEVVDPIEALSTKRTVLPKLPRTRKLARVDQLRASNKRAMDTKPWTIGLVEAMGLIEVISKQKLETKNRVALILLDSNLEIALKEFIVSRTDLFPPHKYTDSKILEIFARRFIVIKEVTAHVPIKKDIQDKISHYYNLRNKLVHERATVGITDLQIDDYRKTVEFILRALFDLKFPAP</sequence>
<evidence type="ECO:0000313" key="2">
    <source>
        <dbReference type="Proteomes" id="UP000261758"/>
    </source>
</evidence>
<organism evidence="1 2">
    <name type="scientific">Ralstonia solanacearum</name>
    <name type="common">Pseudomonas solanacearum</name>
    <dbReference type="NCBI Taxonomy" id="305"/>
    <lineage>
        <taxon>Bacteria</taxon>
        <taxon>Pseudomonadati</taxon>
        <taxon>Pseudomonadota</taxon>
        <taxon>Betaproteobacteria</taxon>
        <taxon>Burkholderiales</taxon>
        <taxon>Burkholderiaceae</taxon>
        <taxon>Ralstonia</taxon>
        <taxon>Ralstonia solanacearum species complex</taxon>
    </lineage>
</organism>
<dbReference type="EMBL" id="CP022759">
    <property type="protein sequence ID" value="AXV82234.1"/>
    <property type="molecule type" value="Genomic_DNA"/>
</dbReference>
<dbReference type="GO" id="GO:0016301">
    <property type="term" value="F:kinase activity"/>
    <property type="evidence" value="ECO:0007669"/>
    <property type="project" value="UniProtKB-KW"/>
</dbReference>
<dbReference type="InterPro" id="IPR036890">
    <property type="entry name" value="HATPase_C_sf"/>
</dbReference>
<accession>A0AAD0WGR4</accession>
<keyword evidence="1" id="KW-0418">Kinase</keyword>
<dbReference type="Proteomes" id="UP000261758">
    <property type="component" value="Chromosome"/>
</dbReference>
<dbReference type="Pfam" id="PF13589">
    <property type="entry name" value="HATPase_c_3"/>
    <property type="match status" value="1"/>
</dbReference>
<proteinExistence type="predicted"/>
<reference evidence="1 2" key="1">
    <citation type="submission" date="2017-08" db="EMBL/GenBank/DDBJ databases">
        <title>Genome sequences of Ralstonia solanacearum Species Complex (RSSC) isolated from Potato bacterial wilts in Korea.</title>
        <authorList>
            <person name="Cho H."/>
            <person name="Song E.-S."/>
            <person name="Lee Y.K."/>
            <person name="Lee S."/>
            <person name="Lee S.-W."/>
            <person name="Jo A."/>
            <person name="Kim J.-G."/>
            <person name="Hwang I."/>
        </authorList>
    </citation>
    <scope>NUCLEOTIDE SEQUENCE [LARGE SCALE GENOMIC DNA]</scope>
    <source>
        <strain evidence="1 2">T98</strain>
    </source>
</reference>
<evidence type="ECO:0000313" key="1">
    <source>
        <dbReference type="EMBL" id="AXV82234.1"/>
    </source>
</evidence>
<gene>
    <name evidence="1" type="ORF">CJO77_12220</name>
</gene>
<dbReference type="SUPFAM" id="SSF55874">
    <property type="entry name" value="ATPase domain of HSP90 chaperone/DNA topoisomerase II/histidine kinase"/>
    <property type="match status" value="1"/>
</dbReference>